<keyword evidence="4 6" id="KW-0378">Hydrolase</keyword>
<evidence type="ECO:0000256" key="5">
    <source>
        <dbReference type="ARBA" id="ARBA00023098"/>
    </source>
</evidence>
<evidence type="ECO:0000313" key="11">
    <source>
        <dbReference type="Proteomes" id="UP000694941"/>
    </source>
</evidence>
<keyword evidence="11" id="KW-1185">Reference proteome</keyword>
<dbReference type="Pfam" id="PF00168">
    <property type="entry name" value="C2"/>
    <property type="match status" value="1"/>
</dbReference>
<dbReference type="PANTHER" id="PTHR10728">
    <property type="entry name" value="CYTOSOLIC PHOSPHOLIPASE A2"/>
    <property type="match status" value="1"/>
</dbReference>
<evidence type="ECO:0000256" key="1">
    <source>
        <dbReference type="ARBA" id="ARBA00004496"/>
    </source>
</evidence>
<dbReference type="Pfam" id="PF01735">
    <property type="entry name" value="PLA2_B"/>
    <property type="match status" value="1"/>
</dbReference>
<keyword evidence="7" id="KW-0479">Metal-binding</keyword>
<evidence type="ECO:0000256" key="8">
    <source>
        <dbReference type="SAM" id="MobiDB-lite"/>
    </source>
</evidence>
<organism evidence="11 14">
    <name type="scientific">Limulus polyphemus</name>
    <name type="common">Atlantic horseshoe crab</name>
    <dbReference type="NCBI Taxonomy" id="6850"/>
    <lineage>
        <taxon>Eukaryota</taxon>
        <taxon>Metazoa</taxon>
        <taxon>Ecdysozoa</taxon>
        <taxon>Arthropoda</taxon>
        <taxon>Chelicerata</taxon>
        <taxon>Merostomata</taxon>
        <taxon>Xiphosura</taxon>
        <taxon>Limulidae</taxon>
        <taxon>Limulus</taxon>
    </lineage>
</organism>
<feature type="compositionally biased region" description="Basic and acidic residues" evidence="8">
    <location>
        <begin position="494"/>
        <end position="505"/>
    </location>
</feature>
<feature type="compositionally biased region" description="Acidic residues" evidence="8">
    <location>
        <begin position="474"/>
        <end position="493"/>
    </location>
</feature>
<evidence type="ECO:0000313" key="13">
    <source>
        <dbReference type="RefSeq" id="XP_022239189.1"/>
    </source>
</evidence>
<keyword evidence="7" id="KW-0106">Calcium</keyword>
<feature type="region of interest" description="Disordered" evidence="8">
    <location>
        <begin position="474"/>
        <end position="505"/>
    </location>
</feature>
<evidence type="ECO:0000256" key="4">
    <source>
        <dbReference type="ARBA" id="ARBA00022801"/>
    </source>
</evidence>
<dbReference type="GeneID" id="106457512"/>
<protein>
    <recommendedName>
        <fullName evidence="2 7">Phospholipase A2</fullName>
        <ecNumber evidence="2 7">3.1.1.4</ecNumber>
    </recommendedName>
</protein>
<dbReference type="InterPro" id="IPR035892">
    <property type="entry name" value="C2_domain_sf"/>
</dbReference>
<dbReference type="RefSeq" id="XP_022239189.1">
    <property type="nucleotide sequence ID" value="XM_022383481.1"/>
</dbReference>
<comment type="catalytic activity">
    <reaction evidence="7">
        <text>a 1,2-diacyl-sn-glycero-3-phosphocholine + H2O = a 1-acyl-sn-glycero-3-phosphocholine + a fatty acid + H(+)</text>
        <dbReference type="Rhea" id="RHEA:15801"/>
        <dbReference type="ChEBI" id="CHEBI:15377"/>
        <dbReference type="ChEBI" id="CHEBI:15378"/>
        <dbReference type="ChEBI" id="CHEBI:28868"/>
        <dbReference type="ChEBI" id="CHEBI:57643"/>
        <dbReference type="ChEBI" id="CHEBI:58168"/>
        <dbReference type="EC" id="3.1.1.4"/>
    </reaction>
</comment>
<evidence type="ECO:0000256" key="6">
    <source>
        <dbReference type="PROSITE-ProRule" id="PRU00555"/>
    </source>
</evidence>
<sequence length="766" mass="87642">MAFKCLNTCQNNHHEEDKGFNPYQIFAVSPTFCHILHVEVLEGTGITKGKLSDFVDTPDPYIVLKVPCTPNGKKRTRWKKNLVNPSWKETFTFVVDPEKDKILEVTLKDYDYIFRDDVIGTQEVDLSTLEPNKAVNVTVSLHDAGEISLNLKLELNTKPDLRYELGLCEEELEFLKHRKHRVLKGLQAFLGEDGVDDENDAPVIAVIGSGGGFRALTCLSGVFKGLSETGLLDCATYVAGLSGSAWYLSALYSHHEFPVKGPGDIQKYLRNCISQSPFRLLGPHRFFPYINSILTKYKRGQPVSFTDFFGHLLGDTLLKDDLRGKNKRLSEQQSKINVGQSPLPLYTCLHVKKDVAAPVYHEWLEFSPYEVGIAKYGTFMKTEHFGCKFYKGKIIKFFEEQPLHYLQGVWGSAFTILFKRLIQNKTKISNLLSSEQEVNFDEVDSPKESGSQIKTCNDEEEELKNCLEQLAIVETEETDSTESSDSDDEDETDNPDKKDTESEEKDGYITKTFNQLIESVCSSSVFNNRRGRAGMILNPLLGLALIPLRHFSPISPITPTDDMWYKGIHHPANTQTKSLYLVDGGLTFNLPFPLLLRPSRKVNIFLTFDFSGRPSDDAYPFKELLQSEQWAQRNGFLFPPIKDRVEQLIKEPMRECYIFDNPDDISCPIILHFPLVNINFRKFKQPGLVRQTDEEIQFADFDIFSDPDTPYSIYNFCYTHYHFDRLSKLMEFNLLNNLQIIKDVVRKVMTSRIQNPSHLKQKLRNN</sequence>
<comment type="subcellular location">
    <subcellularLocation>
        <location evidence="1">Cytoplasm</location>
    </subcellularLocation>
</comment>
<accession>A0ABM1S6D5</accession>
<dbReference type="PROSITE" id="PS51210">
    <property type="entry name" value="PLA2C"/>
    <property type="match status" value="1"/>
</dbReference>
<evidence type="ECO:0000259" key="9">
    <source>
        <dbReference type="PROSITE" id="PS50004"/>
    </source>
</evidence>
<dbReference type="Gene3D" id="3.40.1090.10">
    <property type="entry name" value="Cytosolic phospholipase A2 catalytic domain"/>
    <property type="match status" value="1"/>
</dbReference>
<evidence type="ECO:0000256" key="3">
    <source>
        <dbReference type="ARBA" id="ARBA00022490"/>
    </source>
</evidence>
<dbReference type="InterPro" id="IPR002642">
    <property type="entry name" value="LysoPLipase_cat_dom"/>
</dbReference>
<evidence type="ECO:0000256" key="7">
    <source>
        <dbReference type="RuleBase" id="RU362102"/>
    </source>
</evidence>
<feature type="domain" description="PLA2c" evidence="10">
    <location>
        <begin position="153"/>
        <end position="766"/>
    </location>
</feature>
<proteinExistence type="predicted"/>
<dbReference type="RefSeq" id="XP_013772392.1">
    <property type="nucleotide sequence ID" value="XM_013916938.2"/>
</dbReference>
<evidence type="ECO:0000256" key="2">
    <source>
        <dbReference type="ARBA" id="ARBA00013278"/>
    </source>
</evidence>
<dbReference type="RefSeq" id="XP_022239190.1">
    <property type="nucleotide sequence ID" value="XM_022383482.1"/>
</dbReference>
<dbReference type="InterPro" id="IPR016035">
    <property type="entry name" value="Acyl_Trfase/lysoPLipase"/>
</dbReference>
<dbReference type="SMART" id="SM00022">
    <property type="entry name" value="PLAc"/>
    <property type="match status" value="1"/>
</dbReference>
<dbReference type="EC" id="3.1.1.4" evidence="2 7"/>
<dbReference type="PANTHER" id="PTHR10728:SF40">
    <property type="entry name" value="PATATIN FAMILY PROTEIN"/>
    <property type="match status" value="1"/>
</dbReference>
<dbReference type="SUPFAM" id="SSF52151">
    <property type="entry name" value="FabD/lysophospholipase-like"/>
    <property type="match status" value="2"/>
</dbReference>
<dbReference type="Proteomes" id="UP000694941">
    <property type="component" value="Unplaced"/>
</dbReference>
<evidence type="ECO:0000313" key="12">
    <source>
        <dbReference type="RefSeq" id="XP_013772392.1"/>
    </source>
</evidence>
<dbReference type="SUPFAM" id="SSF49562">
    <property type="entry name" value="C2 domain (Calcium/lipid-binding domain, CaLB)"/>
    <property type="match status" value="1"/>
</dbReference>
<keyword evidence="6 7" id="KW-0442">Lipid degradation</keyword>
<keyword evidence="3 7" id="KW-0963">Cytoplasm</keyword>
<keyword evidence="5 6" id="KW-0443">Lipid metabolism</keyword>
<comment type="domain">
    <text evidence="7">The N-terminal C2 domain associates with lipid membranes upon calcium binding.</text>
</comment>
<gene>
    <name evidence="12 13 14" type="primary">LOC106457512</name>
</gene>
<feature type="domain" description="C2" evidence="9">
    <location>
        <begin position="17"/>
        <end position="139"/>
    </location>
</feature>
<evidence type="ECO:0000259" key="10">
    <source>
        <dbReference type="PROSITE" id="PS51210"/>
    </source>
</evidence>
<evidence type="ECO:0000313" key="14">
    <source>
        <dbReference type="RefSeq" id="XP_022239190.1"/>
    </source>
</evidence>
<dbReference type="Gene3D" id="2.60.40.150">
    <property type="entry name" value="C2 domain"/>
    <property type="match status" value="1"/>
</dbReference>
<dbReference type="InterPro" id="IPR000008">
    <property type="entry name" value="C2_dom"/>
</dbReference>
<name>A0ABM1S6D5_LIMPO</name>
<reference evidence="12 13" key="1">
    <citation type="submission" date="2025-05" db="UniProtKB">
        <authorList>
            <consortium name="RefSeq"/>
        </authorList>
    </citation>
    <scope>IDENTIFICATION</scope>
    <source>
        <tissue evidence="12 13">Muscle</tissue>
    </source>
</reference>
<dbReference type="SMART" id="SM00239">
    <property type="entry name" value="C2"/>
    <property type="match status" value="1"/>
</dbReference>
<dbReference type="PROSITE" id="PS50004">
    <property type="entry name" value="C2"/>
    <property type="match status" value="1"/>
</dbReference>